<dbReference type="AlphaFoldDB" id="A0A6M7U926"/>
<reference evidence="1 2" key="1">
    <citation type="submission" date="2016-05" db="EMBL/GenBank/DDBJ databases">
        <authorList>
            <person name="Ramsay J.P."/>
        </authorList>
    </citation>
    <scope>NUCLEOTIDE SEQUENCE [LARGE SCALE GENOMIC DNA]</scope>
    <source>
        <strain evidence="1 2">NZP2042</strain>
    </source>
</reference>
<comment type="caution">
    <text evidence="1">The sequence shown here is derived from an EMBL/GenBank/DDBJ whole genome shotgun (WGS) entry which is preliminary data.</text>
</comment>
<organism evidence="1 2">
    <name type="scientific">Rhizobium loti</name>
    <name type="common">Mesorhizobium loti</name>
    <dbReference type="NCBI Taxonomy" id="381"/>
    <lineage>
        <taxon>Bacteria</taxon>
        <taxon>Pseudomonadati</taxon>
        <taxon>Pseudomonadota</taxon>
        <taxon>Alphaproteobacteria</taxon>
        <taxon>Hyphomicrobiales</taxon>
        <taxon>Phyllobacteriaceae</taxon>
        <taxon>Mesorhizobium</taxon>
    </lineage>
</organism>
<keyword evidence="1" id="KW-0031">Aminopeptidase</keyword>
<dbReference type="GO" id="GO:0004177">
    <property type="term" value="F:aminopeptidase activity"/>
    <property type="evidence" value="ECO:0007669"/>
    <property type="project" value="UniProtKB-KW"/>
</dbReference>
<dbReference type="RefSeq" id="WP_056567919.1">
    <property type="nucleotide sequence ID" value="NZ_CP033334.1"/>
</dbReference>
<dbReference type="SUPFAM" id="SSF55920">
    <property type="entry name" value="Creatinase/aminopeptidase"/>
    <property type="match status" value="1"/>
</dbReference>
<evidence type="ECO:0000313" key="2">
    <source>
        <dbReference type="Proteomes" id="UP000093737"/>
    </source>
</evidence>
<dbReference type="InterPro" id="IPR036005">
    <property type="entry name" value="Creatinase/aminopeptidase-like"/>
</dbReference>
<proteinExistence type="predicted"/>
<evidence type="ECO:0000313" key="1">
    <source>
        <dbReference type="EMBL" id="OBQ70599.1"/>
    </source>
</evidence>
<dbReference type="EMBL" id="LYTK01000003">
    <property type="protein sequence ID" value="OBQ70599.1"/>
    <property type="molecule type" value="Genomic_DNA"/>
</dbReference>
<keyword evidence="1" id="KW-0645">Protease</keyword>
<dbReference type="Proteomes" id="UP000093737">
    <property type="component" value="Unassembled WGS sequence"/>
</dbReference>
<name>A0A6M7U926_RHILI</name>
<accession>A0A6M7U926</accession>
<keyword evidence="1" id="KW-0378">Hydrolase</keyword>
<gene>
    <name evidence="1" type="ORF">A8145_28240</name>
</gene>
<sequence>MSISLRTVDIPDFGIPVERPAIPPATYEARCAKALDRAGTDWLAVYADREHAANIAFLTGFEPRFEEAILLLGKSGQRIVVTGNENLGYTPVAGLPGIITMLAQSLSLMAQDRMQKPDLVAVLREAGITAGDSVGLVGWKYLEKKEWSAPRPTFFVPAFIVDAIALIVSASSIADATAVLMHQTEGLRAVVDADQIAEAEWGAARSSIAVWRILSGFTLGDTELTAASRMGYAGEPMNCHPMFATNDASGQVIGLRGPTARVPGRGDGVTTAVGYWGGLTARAGLIAEHDDAFLDVAKAYFRGLIAWYEAAGIGAEGGAIHEAVISTLAADKLRPALNPGHLVGLDEWMNSPIRPGSTERIVSGMPFQVDIIPVPMPDGWTLNCEDAVTFADVGLRAEIAHRHPALSKRFEARRRFVAERIGITVKEDILLLSAIPLCLPPFWLTSGKLLGRD</sequence>
<protein>
    <submittedName>
        <fullName evidence="1">Xaa-Pro aminopeptidase</fullName>
    </submittedName>
</protein>